<feature type="domain" description="Protein kinase" evidence="19">
    <location>
        <begin position="72"/>
        <end position="323"/>
    </location>
</feature>
<feature type="coiled-coil region" evidence="17">
    <location>
        <begin position="98"/>
        <end position="125"/>
    </location>
</feature>
<feature type="region of interest" description="Disordered" evidence="18">
    <location>
        <begin position="345"/>
        <end position="426"/>
    </location>
</feature>
<dbReference type="FunFam" id="1.10.510.10:FF:000411">
    <property type="entry name" value="Probable Ste20-like kinase Don3"/>
    <property type="match status" value="1"/>
</dbReference>
<evidence type="ECO:0000256" key="9">
    <source>
        <dbReference type="ARBA" id="ARBA00022723"/>
    </source>
</evidence>
<dbReference type="Proteomes" id="UP000492821">
    <property type="component" value="Unassembled WGS sequence"/>
</dbReference>
<dbReference type="EC" id="2.7.11.1" evidence="4"/>
<feature type="compositionally biased region" description="Low complexity" evidence="18">
    <location>
        <begin position="579"/>
        <end position="603"/>
    </location>
</feature>
<organism evidence="20 21">
    <name type="scientific">Panagrellus redivivus</name>
    <name type="common">Microworm</name>
    <dbReference type="NCBI Taxonomy" id="6233"/>
    <lineage>
        <taxon>Eukaryota</taxon>
        <taxon>Metazoa</taxon>
        <taxon>Ecdysozoa</taxon>
        <taxon>Nematoda</taxon>
        <taxon>Chromadorea</taxon>
        <taxon>Rhabditida</taxon>
        <taxon>Tylenchina</taxon>
        <taxon>Panagrolaimomorpha</taxon>
        <taxon>Panagrolaimoidea</taxon>
        <taxon>Panagrolaimidae</taxon>
        <taxon>Panagrellus</taxon>
    </lineage>
</organism>
<evidence type="ECO:0000256" key="11">
    <source>
        <dbReference type="ARBA" id="ARBA00022777"/>
    </source>
</evidence>
<evidence type="ECO:0000256" key="6">
    <source>
        <dbReference type="ARBA" id="ARBA00022527"/>
    </source>
</evidence>
<feature type="compositionally biased region" description="Low complexity" evidence="18">
    <location>
        <begin position="630"/>
        <end position="641"/>
    </location>
</feature>
<name>A0A7E4V567_PANRE</name>
<comment type="cofactor">
    <cofactor evidence="1">
        <name>Mg(2+)</name>
        <dbReference type="ChEBI" id="CHEBI:18420"/>
    </cofactor>
</comment>
<dbReference type="Pfam" id="PF20929">
    <property type="entry name" value="PDCD10_N"/>
    <property type="match status" value="1"/>
</dbReference>
<evidence type="ECO:0000256" key="15">
    <source>
        <dbReference type="ARBA" id="ARBA00048679"/>
    </source>
</evidence>
<evidence type="ECO:0000256" key="3">
    <source>
        <dbReference type="ARBA" id="ARBA00008874"/>
    </source>
</evidence>
<dbReference type="Gene3D" id="3.30.200.20">
    <property type="entry name" value="Phosphorylase Kinase, domain 1"/>
    <property type="match status" value="1"/>
</dbReference>
<evidence type="ECO:0000256" key="2">
    <source>
        <dbReference type="ARBA" id="ARBA00004496"/>
    </source>
</evidence>
<evidence type="ECO:0000256" key="10">
    <source>
        <dbReference type="ARBA" id="ARBA00022741"/>
    </source>
</evidence>
<feature type="region of interest" description="Disordered" evidence="18">
    <location>
        <begin position="541"/>
        <end position="616"/>
    </location>
</feature>
<comment type="catalytic activity">
    <reaction evidence="15">
        <text>L-seryl-[protein] + ATP = O-phospho-L-seryl-[protein] + ADP + H(+)</text>
        <dbReference type="Rhea" id="RHEA:17989"/>
        <dbReference type="Rhea" id="RHEA-COMP:9863"/>
        <dbReference type="Rhea" id="RHEA-COMP:11604"/>
        <dbReference type="ChEBI" id="CHEBI:15378"/>
        <dbReference type="ChEBI" id="CHEBI:29999"/>
        <dbReference type="ChEBI" id="CHEBI:30616"/>
        <dbReference type="ChEBI" id="CHEBI:83421"/>
        <dbReference type="ChEBI" id="CHEBI:456216"/>
        <dbReference type="EC" id="2.7.11.1"/>
    </reaction>
</comment>
<dbReference type="CDD" id="cd06609">
    <property type="entry name" value="STKc_MST3_like"/>
    <property type="match status" value="1"/>
</dbReference>
<dbReference type="PROSITE" id="PS50011">
    <property type="entry name" value="PROTEIN_KINASE_DOM"/>
    <property type="match status" value="1"/>
</dbReference>
<accession>A0A7E4V567</accession>
<feature type="compositionally biased region" description="Low complexity" evidence="18">
    <location>
        <begin position="498"/>
        <end position="508"/>
    </location>
</feature>
<dbReference type="PROSITE" id="PS00107">
    <property type="entry name" value="PROTEIN_KINASE_ATP"/>
    <property type="match status" value="1"/>
</dbReference>
<dbReference type="AlphaFoldDB" id="A0A7E4V567"/>
<evidence type="ECO:0000256" key="18">
    <source>
        <dbReference type="SAM" id="MobiDB-lite"/>
    </source>
</evidence>
<keyword evidence="7" id="KW-0597">Phosphoprotein</keyword>
<keyword evidence="12 16" id="KW-0067">ATP-binding</keyword>
<evidence type="ECO:0000256" key="4">
    <source>
        <dbReference type="ARBA" id="ARBA00012513"/>
    </source>
</evidence>
<feature type="compositionally biased region" description="Low complexity" evidence="18">
    <location>
        <begin position="457"/>
        <end position="470"/>
    </location>
</feature>
<evidence type="ECO:0000256" key="12">
    <source>
        <dbReference type="ARBA" id="ARBA00022840"/>
    </source>
</evidence>
<dbReference type="GO" id="GO:0005737">
    <property type="term" value="C:cytoplasm"/>
    <property type="evidence" value="ECO:0007669"/>
    <property type="project" value="UniProtKB-SubCell"/>
</dbReference>
<evidence type="ECO:0000313" key="21">
    <source>
        <dbReference type="WBParaSite" id="Pan_g16675.t2"/>
    </source>
</evidence>
<keyword evidence="9" id="KW-0479">Metal-binding</keyword>
<evidence type="ECO:0000256" key="1">
    <source>
        <dbReference type="ARBA" id="ARBA00001946"/>
    </source>
</evidence>
<evidence type="ECO:0000256" key="14">
    <source>
        <dbReference type="ARBA" id="ARBA00047899"/>
    </source>
</evidence>
<dbReference type="InterPro" id="IPR017441">
    <property type="entry name" value="Protein_kinase_ATP_BS"/>
</dbReference>
<feature type="region of interest" description="Disordered" evidence="18">
    <location>
        <begin position="728"/>
        <end position="753"/>
    </location>
</feature>
<feature type="region of interest" description="Disordered" evidence="18">
    <location>
        <begin position="443"/>
        <end position="527"/>
    </location>
</feature>
<keyword evidence="11" id="KW-0418">Kinase</keyword>
<dbReference type="SMART" id="SM00220">
    <property type="entry name" value="S_TKc"/>
    <property type="match status" value="1"/>
</dbReference>
<feature type="compositionally biased region" description="Polar residues" evidence="18">
    <location>
        <begin position="443"/>
        <end position="456"/>
    </location>
</feature>
<evidence type="ECO:0000256" key="7">
    <source>
        <dbReference type="ARBA" id="ARBA00022553"/>
    </source>
</evidence>
<dbReference type="PANTHER" id="PTHR48012">
    <property type="entry name" value="STERILE20-LIKE KINASE, ISOFORM B-RELATED"/>
    <property type="match status" value="1"/>
</dbReference>
<dbReference type="GO" id="GO:0004674">
    <property type="term" value="F:protein serine/threonine kinase activity"/>
    <property type="evidence" value="ECO:0007669"/>
    <property type="project" value="UniProtKB-KW"/>
</dbReference>
<feature type="compositionally biased region" description="Polar residues" evidence="18">
    <location>
        <begin position="405"/>
        <end position="426"/>
    </location>
</feature>
<feature type="compositionally biased region" description="Low complexity" evidence="18">
    <location>
        <begin position="738"/>
        <end position="753"/>
    </location>
</feature>
<dbReference type="Gene3D" id="1.10.510.10">
    <property type="entry name" value="Transferase(Phosphotransferase) domain 1"/>
    <property type="match status" value="1"/>
</dbReference>
<dbReference type="SUPFAM" id="SSF56112">
    <property type="entry name" value="Protein kinase-like (PK-like)"/>
    <property type="match status" value="1"/>
</dbReference>
<dbReference type="InterPro" id="IPR011009">
    <property type="entry name" value="Kinase-like_dom_sf"/>
</dbReference>
<protein>
    <recommendedName>
        <fullName evidence="4">non-specific serine/threonine protein kinase</fullName>
        <ecNumber evidence="4">2.7.11.1</ecNumber>
    </recommendedName>
</protein>
<feature type="binding site" evidence="16">
    <location>
        <position position="101"/>
    </location>
    <ligand>
        <name>ATP</name>
        <dbReference type="ChEBI" id="CHEBI:30616"/>
    </ligand>
</feature>
<comment type="catalytic activity">
    <reaction evidence="14">
        <text>L-threonyl-[protein] + ATP = O-phospho-L-threonyl-[protein] + ADP + H(+)</text>
        <dbReference type="Rhea" id="RHEA:46608"/>
        <dbReference type="Rhea" id="RHEA-COMP:11060"/>
        <dbReference type="Rhea" id="RHEA-COMP:11605"/>
        <dbReference type="ChEBI" id="CHEBI:15378"/>
        <dbReference type="ChEBI" id="CHEBI:30013"/>
        <dbReference type="ChEBI" id="CHEBI:30616"/>
        <dbReference type="ChEBI" id="CHEBI:61977"/>
        <dbReference type="ChEBI" id="CHEBI:456216"/>
        <dbReference type="EC" id="2.7.11.1"/>
    </reaction>
</comment>
<evidence type="ECO:0000259" key="19">
    <source>
        <dbReference type="PROSITE" id="PS50011"/>
    </source>
</evidence>
<reference evidence="21" key="2">
    <citation type="submission" date="2020-10" db="UniProtKB">
        <authorList>
            <consortium name="WormBaseParasite"/>
        </authorList>
    </citation>
    <scope>IDENTIFICATION</scope>
</reference>
<sequence length="753" mass="81375">MNGRNWGGFHSVFPNSSGYCAGVLSLYSDELPEPDQSIDDGFSTIGSVRSVYEDRLQPDKIQLKTLDPEAIFTKQERIGRGSFGEVFKGIDNRNGEVVAIKIIDLEQAEDEIEDIQQEIMVLSQCESQYVTKYYGSYLKGAKLWIIMEYLGGGSALDLTKSGSLDEAHIAVIIREILKGLEYLHSERKIHRDIKAANVLLSEQGDVKVADFGVAGQLTETVKKRITFVGTPFWMAPEVIRQASYDFKADIWSLGITAIELANGEPPHSDLHPMRVLFLIPKNPPPQLTGAKWSRPFKEFVELCLNKEPDNRPSAKELLKHPFIRKAKKNSIMIELIERAVEYKARAGPSSDSDQDDDAESQASGDGWDYPTVRAPKNSNPLEEYPETIRAPKSNGRPTVRPTPDSPTDLSPNGTIRGPSSSHTNANLNPTVVEISHRLNQQASLRSNGSGNSCEATSNLRSSHSPKRSSSYNNAAAPTSIPIGGSPVHSPPIVHARSDSGQKSSQSHSSHNHGATAIPPNTPAALSPNPALAAFRSAASPVASYNQHSSHKQPSVNTNSQNYEPAQPPRQHYVKHQNRGSADSNGSGSGAPTSSASSRPGPSAHRTPSNGYLHAKPATTATPTTIEIAAVQHSHQSSSSSAGSGGSRDRRQTPSRPPKGSLECAVLPALDKLSRTRHGGSADLHSLAVAFRRAEQMSPGLCDQLVTELLTTLAYPQVSNSELRTAIDRLTTPRHNVRSNGTSNGSSSHTDVSP</sequence>
<dbReference type="WBParaSite" id="Pan_g16675.t2">
    <property type="protein sequence ID" value="Pan_g16675.t2"/>
    <property type="gene ID" value="Pan_g16675"/>
</dbReference>
<comment type="similarity">
    <text evidence="3">Belongs to the protein kinase superfamily. STE Ser/Thr protein kinase family. STE20 subfamily.</text>
</comment>
<reference evidence="20" key="1">
    <citation type="journal article" date="2013" name="Genetics">
        <title>The draft genome and transcriptome of Panagrellus redivivus are shaped by the harsh demands of a free-living lifestyle.</title>
        <authorList>
            <person name="Srinivasan J."/>
            <person name="Dillman A.R."/>
            <person name="Macchietto M.G."/>
            <person name="Heikkinen L."/>
            <person name="Lakso M."/>
            <person name="Fracchia K.M."/>
            <person name="Antoshechkin I."/>
            <person name="Mortazavi A."/>
            <person name="Wong G."/>
            <person name="Sternberg P.W."/>
        </authorList>
    </citation>
    <scope>NUCLEOTIDE SEQUENCE [LARGE SCALE GENOMIC DNA]</scope>
    <source>
        <strain evidence="20">MT8872</strain>
    </source>
</reference>
<evidence type="ECO:0000256" key="13">
    <source>
        <dbReference type="ARBA" id="ARBA00022842"/>
    </source>
</evidence>
<dbReference type="InterPro" id="IPR000719">
    <property type="entry name" value="Prot_kinase_dom"/>
</dbReference>
<dbReference type="GO" id="GO:0005524">
    <property type="term" value="F:ATP binding"/>
    <property type="evidence" value="ECO:0007669"/>
    <property type="project" value="UniProtKB-UniRule"/>
</dbReference>
<dbReference type="Pfam" id="PF00069">
    <property type="entry name" value="Pkinase"/>
    <property type="match status" value="1"/>
</dbReference>
<comment type="subcellular location">
    <subcellularLocation>
        <location evidence="2">Cytoplasm</location>
    </subcellularLocation>
</comment>
<dbReference type="FunFam" id="3.30.200.20:FF:000092">
    <property type="entry name" value="Serine/threonine-protein kinase 24"/>
    <property type="match status" value="1"/>
</dbReference>
<dbReference type="PANTHER" id="PTHR48012:SF10">
    <property type="entry name" value="FI20177P1"/>
    <property type="match status" value="1"/>
</dbReference>
<evidence type="ECO:0000256" key="5">
    <source>
        <dbReference type="ARBA" id="ARBA00022490"/>
    </source>
</evidence>
<feature type="region of interest" description="Disordered" evidence="18">
    <location>
        <begin position="630"/>
        <end position="661"/>
    </location>
</feature>
<keyword evidence="20" id="KW-1185">Reference proteome</keyword>
<dbReference type="InterPro" id="IPR050629">
    <property type="entry name" value="STE20/SPS1-PAK"/>
</dbReference>
<evidence type="ECO:0000313" key="20">
    <source>
        <dbReference type="Proteomes" id="UP000492821"/>
    </source>
</evidence>
<keyword evidence="10 16" id="KW-0547">Nucleotide-binding</keyword>
<dbReference type="InterPro" id="IPR046409">
    <property type="entry name" value="PDC10_dimerisation_sf"/>
</dbReference>
<evidence type="ECO:0000256" key="16">
    <source>
        <dbReference type="PROSITE-ProRule" id="PRU10141"/>
    </source>
</evidence>
<evidence type="ECO:0000256" key="17">
    <source>
        <dbReference type="SAM" id="Coils"/>
    </source>
</evidence>
<keyword evidence="6" id="KW-0723">Serine/threonine-protein kinase</keyword>
<keyword evidence="5" id="KW-0963">Cytoplasm</keyword>
<dbReference type="GO" id="GO:0046872">
    <property type="term" value="F:metal ion binding"/>
    <property type="evidence" value="ECO:0007669"/>
    <property type="project" value="UniProtKB-KW"/>
</dbReference>
<evidence type="ECO:0000256" key="8">
    <source>
        <dbReference type="ARBA" id="ARBA00022679"/>
    </source>
</evidence>
<keyword evidence="8" id="KW-0808">Transferase</keyword>
<keyword evidence="13" id="KW-0460">Magnesium</keyword>
<keyword evidence="17" id="KW-0175">Coiled coil</keyword>
<dbReference type="InterPro" id="IPR048288">
    <property type="entry name" value="PDCD10_N"/>
</dbReference>
<dbReference type="Gene3D" id="1.10.12.70">
    <property type="match status" value="1"/>
</dbReference>
<proteinExistence type="inferred from homology"/>
<feature type="compositionally biased region" description="Polar residues" evidence="18">
    <location>
        <begin position="542"/>
        <end position="563"/>
    </location>
</feature>